<evidence type="ECO:0000256" key="1">
    <source>
        <dbReference type="SAM" id="SignalP"/>
    </source>
</evidence>
<protein>
    <recommendedName>
        <fullName evidence="4">DUF2884 family protein</fullName>
    </recommendedName>
</protein>
<feature type="signal peptide" evidence="1">
    <location>
        <begin position="1"/>
        <end position="27"/>
    </location>
</feature>
<accession>A0ABN6FSA8</accession>
<evidence type="ECO:0008006" key="4">
    <source>
        <dbReference type="Google" id="ProtNLM"/>
    </source>
</evidence>
<dbReference type="Pfam" id="PF11101">
    <property type="entry name" value="DUF2884"/>
    <property type="match status" value="1"/>
</dbReference>
<gene>
    <name evidence="2" type="ORF">LYSCAS_15780</name>
</gene>
<organism evidence="2 3">
    <name type="scientific">Noviluteimonas caseinilytica</name>
    <dbReference type="NCBI Taxonomy" id="2675101"/>
    <lineage>
        <taxon>Bacteria</taxon>
        <taxon>Pseudomonadati</taxon>
        <taxon>Pseudomonadota</taxon>
        <taxon>Gammaproteobacteria</taxon>
        <taxon>Lysobacterales</taxon>
        <taxon>Lysobacteraceae</taxon>
        <taxon>Noviluteimonas</taxon>
    </lineage>
</organism>
<evidence type="ECO:0000313" key="2">
    <source>
        <dbReference type="EMBL" id="BCT92554.1"/>
    </source>
</evidence>
<reference evidence="2 3" key="1">
    <citation type="submission" date="2021-03" db="EMBL/GenBank/DDBJ databases">
        <title>Complete Genome Sequences of Two Lysobacter Strains Isolated from Sea Water (Lysobacter caseinilyticus) and Soil (Lysobacter helvus) in South Korea.</title>
        <authorList>
            <person name="Watanabe Y."/>
            <person name="Arakawa K."/>
        </authorList>
    </citation>
    <scope>NUCLEOTIDE SEQUENCE [LARGE SCALE GENOMIC DNA]</scope>
    <source>
        <strain evidence="2 3">KVB24</strain>
    </source>
</reference>
<sequence>MKMPGTKKALCVAAAIGLSAASLAASAKDFECKVDSDYDLSITPKSVILTRNIGTPKAIVMRNGRLFIDDKWVTLSSQDSARIAEYEKQARATMPLAQAIGRDAADIAFTTLGEVAAGLSATPDETRAHLAKARAQIDVRLARSVTANRFNGNDLGKGIADAIGEALPVVIGDIVGGAIGAAFSGDTARIDRLNSIDKEVERRVEPRAKLLEARAEQLCRRMEALDEIDDALAFRLPGGDRLDLLDAKVDIREAKR</sequence>
<keyword evidence="3" id="KW-1185">Reference proteome</keyword>
<feature type="chain" id="PRO_5046490887" description="DUF2884 family protein" evidence="1">
    <location>
        <begin position="28"/>
        <end position="256"/>
    </location>
</feature>
<proteinExistence type="predicted"/>
<name>A0ABN6FSA8_9GAMM</name>
<evidence type="ECO:0000313" key="3">
    <source>
        <dbReference type="Proteomes" id="UP000681317"/>
    </source>
</evidence>
<dbReference type="InterPro" id="IPR021307">
    <property type="entry name" value="DUF2884"/>
</dbReference>
<dbReference type="Proteomes" id="UP000681317">
    <property type="component" value="Chromosome"/>
</dbReference>
<keyword evidence="1" id="KW-0732">Signal</keyword>
<dbReference type="EMBL" id="AP024545">
    <property type="protein sequence ID" value="BCT92554.1"/>
    <property type="molecule type" value="Genomic_DNA"/>
</dbReference>